<dbReference type="OrthoDB" id="9808075at2"/>
<dbReference type="EMBL" id="VJVV01000004">
    <property type="protein sequence ID" value="TRO82419.1"/>
    <property type="molecule type" value="Genomic_DNA"/>
</dbReference>
<organism evidence="1 2">
    <name type="scientific">Trichloromonas acetexigens</name>
    <dbReference type="NCBI Taxonomy" id="38815"/>
    <lineage>
        <taxon>Bacteria</taxon>
        <taxon>Pseudomonadati</taxon>
        <taxon>Thermodesulfobacteriota</taxon>
        <taxon>Desulfuromonadia</taxon>
        <taxon>Desulfuromonadales</taxon>
        <taxon>Trichloromonadaceae</taxon>
        <taxon>Trichloromonas</taxon>
    </lineage>
</organism>
<dbReference type="GO" id="GO:0006260">
    <property type="term" value="P:DNA replication"/>
    <property type="evidence" value="ECO:0007669"/>
    <property type="project" value="InterPro"/>
</dbReference>
<sequence length="50" mass="5860">MNSKCAEKTEVYSRVCGFFRPVQQWNRGKKEEFKDRTEFVMAPTSARVEG</sequence>
<dbReference type="Pfam" id="PF13597">
    <property type="entry name" value="NRDD"/>
    <property type="match status" value="1"/>
</dbReference>
<dbReference type="Proteomes" id="UP000317155">
    <property type="component" value="Unassembled WGS sequence"/>
</dbReference>
<protein>
    <submittedName>
        <fullName evidence="1">Uncharacterized protein</fullName>
    </submittedName>
</protein>
<name>A0A550JGS2_9BACT</name>
<gene>
    <name evidence="1" type="ORF">FL622_07530</name>
</gene>
<evidence type="ECO:0000313" key="2">
    <source>
        <dbReference type="Proteomes" id="UP000317155"/>
    </source>
</evidence>
<accession>A0A550JGS2</accession>
<keyword evidence="2" id="KW-1185">Reference proteome</keyword>
<reference evidence="1 2" key="1">
    <citation type="submission" date="2019-07" db="EMBL/GenBank/DDBJ databases">
        <title>Insights of Desulfuromonas acetexigens electromicrobiology.</title>
        <authorList>
            <person name="Katuri K."/>
            <person name="Sapireddy V."/>
            <person name="Shaw D.R."/>
            <person name="Saikaly P."/>
        </authorList>
    </citation>
    <scope>NUCLEOTIDE SEQUENCE [LARGE SCALE GENOMIC DNA]</scope>
    <source>
        <strain evidence="1 2">2873</strain>
    </source>
</reference>
<comment type="caution">
    <text evidence="1">The sequence shown here is derived from an EMBL/GenBank/DDBJ whole genome shotgun (WGS) entry which is preliminary data.</text>
</comment>
<dbReference type="GO" id="GO:0008998">
    <property type="term" value="F:ribonucleoside-triphosphate reductase (thioredoxin) activity"/>
    <property type="evidence" value="ECO:0007669"/>
    <property type="project" value="InterPro"/>
</dbReference>
<evidence type="ECO:0000313" key="1">
    <source>
        <dbReference type="EMBL" id="TRO82419.1"/>
    </source>
</evidence>
<dbReference type="InterPro" id="IPR012833">
    <property type="entry name" value="NrdD"/>
</dbReference>
<proteinExistence type="predicted"/>
<dbReference type="AlphaFoldDB" id="A0A550JGS2"/>